<feature type="domain" description="Fe/B12 periplasmic-binding" evidence="1">
    <location>
        <begin position="66"/>
        <end position="314"/>
    </location>
</feature>
<proteinExistence type="predicted"/>
<evidence type="ECO:0000313" key="3">
    <source>
        <dbReference type="Proteomes" id="UP000198606"/>
    </source>
</evidence>
<dbReference type="InterPro" id="IPR002491">
    <property type="entry name" value="ABC_transptr_periplasmic_BD"/>
</dbReference>
<evidence type="ECO:0000313" key="2">
    <source>
        <dbReference type="EMBL" id="SDI87863.1"/>
    </source>
</evidence>
<protein>
    <submittedName>
        <fullName evidence="2">Iron complex transport system substrate-binding protein</fullName>
    </submittedName>
</protein>
<organism evidence="2 3">
    <name type="scientific">Phytopseudomonas flavescens</name>
    <dbReference type="NCBI Taxonomy" id="29435"/>
    <lineage>
        <taxon>Bacteria</taxon>
        <taxon>Pseudomonadati</taxon>
        <taxon>Pseudomonadota</taxon>
        <taxon>Gammaproteobacteria</taxon>
        <taxon>Pseudomonadales</taxon>
        <taxon>Pseudomonadaceae</taxon>
        <taxon>Phytopseudomonas</taxon>
    </lineage>
</organism>
<dbReference type="EMBL" id="FNDG01000027">
    <property type="protein sequence ID" value="SDI87863.1"/>
    <property type="molecule type" value="Genomic_DNA"/>
</dbReference>
<dbReference type="AlphaFoldDB" id="A0A1G8P5W8"/>
<dbReference type="Pfam" id="PF01497">
    <property type="entry name" value="Peripla_BP_2"/>
    <property type="match status" value="1"/>
</dbReference>
<dbReference type="STRING" id="29435.SAMN05216588_12743"/>
<accession>A0A1G8P5W8</accession>
<dbReference type="PANTHER" id="PTHR30535:SF34">
    <property type="entry name" value="MOLYBDATE-BINDING PROTEIN MOLA"/>
    <property type="match status" value="1"/>
</dbReference>
<reference evidence="2 3" key="1">
    <citation type="submission" date="2016-10" db="EMBL/GenBank/DDBJ databases">
        <authorList>
            <person name="de Groot N.N."/>
        </authorList>
    </citation>
    <scope>NUCLEOTIDE SEQUENCE [LARGE SCALE GENOMIC DNA]</scope>
    <source>
        <strain evidence="2 3">LMG 18387</strain>
    </source>
</reference>
<dbReference type="Proteomes" id="UP000198606">
    <property type="component" value="Unassembled WGS sequence"/>
</dbReference>
<dbReference type="InterPro" id="IPR050902">
    <property type="entry name" value="ABC_Transporter_SBP"/>
</dbReference>
<dbReference type="Gene3D" id="3.40.50.1980">
    <property type="entry name" value="Nitrogenase molybdenum iron protein domain"/>
    <property type="match status" value="2"/>
</dbReference>
<sequence>MIDRRQFCSGLLLGGLCGFLPAGVMGQSTYRITDLAGRQVELLGVPKRIVLLEARDILSMALFHPDPAQLLVGWAAIDRLDSPDLIARFDGRRTITEVGKQTPASISTEGIISIAPDLLVASDYMLPAGDARTAFFELMRSAGIPVLLSDVSSNDAGAHTTPPLVNSSRHLQLWGEIFRQGERSLAYSAFVEQRVAVIAQRLENQAPVTTYLEVQSTLDDCCWAAGTQVWGQLLSLAGGQPLPAVQAPWFQRLQLEYLLSTPFAVYIASGGGWESGGRPAIGPGIEPARGREGLQGLLGRTGFAGLPSSRERRVHGIWTGLISMPLLNLLFIEVVAKWLHPAPFDDLDPAETLRTINRRFLLVPLDGPLWVSLEDAVND</sequence>
<gene>
    <name evidence="2" type="ORF">SAMN05216588_12743</name>
</gene>
<name>A0A1G8P5W8_9GAMM</name>
<dbReference type="PANTHER" id="PTHR30535">
    <property type="entry name" value="VITAMIN B12-BINDING PROTEIN"/>
    <property type="match status" value="1"/>
</dbReference>
<dbReference type="SUPFAM" id="SSF53807">
    <property type="entry name" value="Helical backbone' metal receptor"/>
    <property type="match status" value="1"/>
</dbReference>
<evidence type="ECO:0000259" key="1">
    <source>
        <dbReference type="Pfam" id="PF01497"/>
    </source>
</evidence>